<name>A0A4U8YLJ8_9BACT</name>
<reference evidence="4 5" key="1">
    <citation type="submission" date="2019-03" db="EMBL/GenBank/DDBJ databases">
        <authorList>
            <person name="Nijsse B."/>
        </authorList>
    </citation>
    <scope>NUCLEOTIDE SEQUENCE [LARGE SCALE GENOMIC DNA]</scope>
    <source>
        <strain evidence="4">Desulfoluna butyratoxydans MSL71</strain>
    </source>
</reference>
<keyword evidence="5" id="KW-1185">Reference proteome</keyword>
<dbReference type="EMBL" id="CAADHO010000004">
    <property type="protein sequence ID" value="VFQ44845.1"/>
    <property type="molecule type" value="Genomic_DNA"/>
</dbReference>
<accession>A0A4U8YLJ8</accession>
<dbReference type="Gene3D" id="3.20.20.70">
    <property type="entry name" value="Aldolase class I"/>
    <property type="match status" value="1"/>
</dbReference>
<dbReference type="AlphaFoldDB" id="A0A4U8YLJ8"/>
<dbReference type="GO" id="GO:0010181">
    <property type="term" value="F:FMN binding"/>
    <property type="evidence" value="ECO:0007669"/>
    <property type="project" value="InterPro"/>
</dbReference>
<organism evidence="4 5">
    <name type="scientific">Desulfoluna butyratoxydans</name>
    <dbReference type="NCBI Taxonomy" id="231438"/>
    <lineage>
        <taxon>Bacteria</taxon>
        <taxon>Pseudomonadati</taxon>
        <taxon>Thermodesulfobacteriota</taxon>
        <taxon>Desulfobacteria</taxon>
        <taxon>Desulfobacterales</taxon>
        <taxon>Desulfolunaceae</taxon>
        <taxon>Desulfoluna</taxon>
    </lineage>
</organism>
<dbReference type="SUPFAM" id="SSF51395">
    <property type="entry name" value="FMN-linked oxidoreductases"/>
    <property type="match status" value="1"/>
</dbReference>
<dbReference type="InterPro" id="IPR001155">
    <property type="entry name" value="OxRdtase_FMN_N"/>
</dbReference>
<dbReference type="PANTHER" id="PTHR43656">
    <property type="entry name" value="BINDING OXIDOREDUCTASE, PUTATIVE (AFU_ORTHOLOGUE AFUA_2G08260)-RELATED"/>
    <property type="match status" value="1"/>
</dbReference>
<protein>
    <submittedName>
        <fullName evidence="4">Nadh:flavin oxidoreductase/nadh oxidase n-terminal</fullName>
    </submittedName>
</protein>
<feature type="domain" description="NADH:flavin oxidoreductase/NADH oxidase N-terminal" evidence="3">
    <location>
        <begin position="3"/>
        <end position="337"/>
    </location>
</feature>
<evidence type="ECO:0000256" key="1">
    <source>
        <dbReference type="ARBA" id="ARBA00022630"/>
    </source>
</evidence>
<evidence type="ECO:0000313" key="4">
    <source>
        <dbReference type="EMBL" id="VFQ44845.1"/>
    </source>
</evidence>
<dbReference type="PANTHER" id="PTHR43656:SF2">
    <property type="entry name" value="BINDING OXIDOREDUCTASE, PUTATIVE (AFU_ORTHOLOGUE AFUA_2G08260)-RELATED"/>
    <property type="match status" value="1"/>
</dbReference>
<evidence type="ECO:0000256" key="2">
    <source>
        <dbReference type="ARBA" id="ARBA00023002"/>
    </source>
</evidence>
<dbReference type="RefSeq" id="WP_180140811.1">
    <property type="nucleotide sequence ID" value="NZ_CAADHO010000004.1"/>
</dbReference>
<evidence type="ECO:0000259" key="3">
    <source>
        <dbReference type="Pfam" id="PF00724"/>
    </source>
</evidence>
<gene>
    <name evidence="4" type="ORF">MSL71_25020</name>
</gene>
<dbReference type="CDD" id="cd02803">
    <property type="entry name" value="OYE_like_FMN_family"/>
    <property type="match status" value="1"/>
</dbReference>
<dbReference type="InterPro" id="IPR051799">
    <property type="entry name" value="NADH_flavin_oxidoreductase"/>
</dbReference>
<dbReference type="GO" id="GO:0016491">
    <property type="term" value="F:oxidoreductase activity"/>
    <property type="evidence" value="ECO:0007669"/>
    <property type="project" value="UniProtKB-KW"/>
</dbReference>
<dbReference type="Pfam" id="PF00724">
    <property type="entry name" value="Oxidored_FMN"/>
    <property type="match status" value="1"/>
</dbReference>
<proteinExistence type="predicted"/>
<sequence length="367" mass="40766">MKELFDTIRLGNLELKNRCIRAATWEGIADETGHINDKVMDLYRDLAKGGASAIITGYAFVLKDEQPNPKMFGAYDDTFVDTYKPLTDMVHDNGSKIFLQLVYGGSFTWFETENREIWGPSAVTNKISGVTPKEMTPLDIQTLIEAFGDAARRAMDSGFDGVEIHAGHGYLLNQFLSPFFNQREDVFGGSSEKRARVIFDVFENIRKKTTPDFPVLIKLNCSDFMGTKGFTFEECLALCKKLDAMGIDGIEISGGPVFRAPKTEKETTYEVTLSAKDSYFSDYARVIAEAVDTPVILVGGNRSTATMEQLLADTDIAAFSFSRPLLCEPDLINKWQADKTVKPRCTSCGQCFTLDGNSCIQNREKAA</sequence>
<dbReference type="Proteomes" id="UP000507962">
    <property type="component" value="Unassembled WGS sequence"/>
</dbReference>
<keyword evidence="1" id="KW-0285">Flavoprotein</keyword>
<evidence type="ECO:0000313" key="5">
    <source>
        <dbReference type="Proteomes" id="UP000507962"/>
    </source>
</evidence>
<dbReference type="InterPro" id="IPR013785">
    <property type="entry name" value="Aldolase_TIM"/>
</dbReference>
<keyword evidence="2" id="KW-0560">Oxidoreductase</keyword>